<dbReference type="InterPro" id="IPR022043">
    <property type="entry name" value="CAF1A_DD"/>
</dbReference>
<dbReference type="PANTHER" id="PTHR15272">
    <property type="entry name" value="CHROMATIN ASSEMBLY FACTOR 1 SUBUNIT A CAF-1 SUBUNIT A"/>
    <property type="match status" value="1"/>
</dbReference>
<evidence type="ECO:0000313" key="11">
    <source>
        <dbReference type="Proteomes" id="UP001153620"/>
    </source>
</evidence>
<feature type="compositionally biased region" description="Basic and acidic residues" evidence="7">
    <location>
        <begin position="365"/>
        <end position="492"/>
    </location>
</feature>
<gene>
    <name evidence="10" type="ORF">CHIRRI_LOCUS11144</name>
</gene>
<evidence type="ECO:0000256" key="5">
    <source>
        <dbReference type="ARBA" id="ARBA00023204"/>
    </source>
</evidence>
<feature type="compositionally biased region" description="Basic and acidic residues" evidence="7">
    <location>
        <begin position="953"/>
        <end position="973"/>
    </location>
</feature>
<feature type="region of interest" description="Disordered" evidence="7">
    <location>
        <begin position="953"/>
        <end position="991"/>
    </location>
</feature>
<reference evidence="10" key="2">
    <citation type="submission" date="2022-10" db="EMBL/GenBank/DDBJ databases">
        <authorList>
            <consortium name="ENA_rothamsted_submissions"/>
            <consortium name="culmorum"/>
            <person name="King R."/>
        </authorList>
    </citation>
    <scope>NUCLEOTIDE SEQUENCE</scope>
</reference>
<dbReference type="GO" id="GO:0033186">
    <property type="term" value="C:CAF-1 complex"/>
    <property type="evidence" value="ECO:0007669"/>
    <property type="project" value="TreeGrafter"/>
</dbReference>
<dbReference type="GO" id="GO:0006281">
    <property type="term" value="P:DNA repair"/>
    <property type="evidence" value="ECO:0007669"/>
    <property type="project" value="UniProtKB-KW"/>
</dbReference>
<evidence type="ECO:0000259" key="9">
    <source>
        <dbReference type="Pfam" id="PF12253"/>
    </source>
</evidence>
<feature type="compositionally biased region" description="Polar residues" evidence="7">
    <location>
        <begin position="1022"/>
        <end position="1044"/>
    </location>
</feature>
<dbReference type="PANTHER" id="PTHR15272:SF0">
    <property type="entry name" value="CHROMATIN ASSEMBLY FACTOR 1 SUBUNIT A"/>
    <property type="match status" value="1"/>
</dbReference>
<protein>
    <recommendedName>
        <fullName evidence="12">Chromatin assembly factor 1 subunit A</fullName>
    </recommendedName>
</protein>
<dbReference type="GO" id="GO:0005634">
    <property type="term" value="C:nucleus"/>
    <property type="evidence" value="ECO:0007669"/>
    <property type="project" value="UniProtKB-SubCell"/>
</dbReference>
<accession>A0A9N9S447</accession>
<dbReference type="OrthoDB" id="79480at2759"/>
<feature type="domain" description="Chromatin assembly factor 1 p150 subunit acidic region" evidence="8">
    <location>
        <begin position="446"/>
        <end position="542"/>
    </location>
</feature>
<feature type="compositionally biased region" description="Basic and acidic residues" evidence="7">
    <location>
        <begin position="271"/>
        <end position="297"/>
    </location>
</feature>
<dbReference type="Pfam" id="PF12253">
    <property type="entry name" value="CAF1A_dimeriz"/>
    <property type="match status" value="1"/>
</dbReference>
<evidence type="ECO:0000256" key="7">
    <source>
        <dbReference type="SAM" id="MobiDB-lite"/>
    </source>
</evidence>
<feature type="compositionally biased region" description="Basic and acidic residues" evidence="7">
    <location>
        <begin position="322"/>
        <end position="342"/>
    </location>
</feature>
<evidence type="ECO:0000256" key="4">
    <source>
        <dbReference type="ARBA" id="ARBA00023186"/>
    </source>
</evidence>
<feature type="compositionally biased region" description="Polar residues" evidence="7">
    <location>
        <begin position="59"/>
        <end position="69"/>
    </location>
</feature>
<dbReference type="GO" id="GO:0006334">
    <property type="term" value="P:nucleosome assembly"/>
    <property type="evidence" value="ECO:0007669"/>
    <property type="project" value="TreeGrafter"/>
</dbReference>
<feature type="domain" description="Chromatin assembly factor 1 subunit A dimerization" evidence="9">
    <location>
        <begin position="630"/>
        <end position="700"/>
    </location>
</feature>
<dbReference type="AlphaFoldDB" id="A0A9N9S447"/>
<evidence type="ECO:0000256" key="1">
    <source>
        <dbReference type="ARBA" id="ARBA00004123"/>
    </source>
</evidence>
<evidence type="ECO:0000256" key="3">
    <source>
        <dbReference type="ARBA" id="ARBA00022763"/>
    </source>
</evidence>
<evidence type="ECO:0008006" key="12">
    <source>
        <dbReference type="Google" id="ProtNLM"/>
    </source>
</evidence>
<evidence type="ECO:0000256" key="2">
    <source>
        <dbReference type="ARBA" id="ARBA00022705"/>
    </source>
</evidence>
<feature type="region of interest" description="Disordered" evidence="7">
    <location>
        <begin position="156"/>
        <end position="236"/>
    </location>
</feature>
<feature type="compositionally biased region" description="Polar residues" evidence="7">
    <location>
        <begin position="974"/>
        <end position="983"/>
    </location>
</feature>
<feature type="region of interest" description="Disordered" evidence="7">
    <location>
        <begin position="265"/>
        <end position="492"/>
    </location>
</feature>
<feature type="compositionally biased region" description="Basic and acidic residues" evidence="7">
    <location>
        <begin position="686"/>
        <end position="695"/>
    </location>
</feature>
<keyword evidence="11" id="KW-1185">Reference proteome</keyword>
<dbReference type="Proteomes" id="UP001153620">
    <property type="component" value="Chromosome 3"/>
</dbReference>
<feature type="compositionally biased region" description="Low complexity" evidence="7">
    <location>
        <begin position="1003"/>
        <end position="1021"/>
    </location>
</feature>
<feature type="compositionally biased region" description="Acidic residues" evidence="7">
    <location>
        <begin position="719"/>
        <end position="729"/>
    </location>
</feature>
<keyword evidence="5" id="KW-0234">DNA repair</keyword>
<keyword evidence="6" id="KW-0539">Nucleus</keyword>
<feature type="compositionally biased region" description="Basic and acidic residues" evidence="7">
    <location>
        <begin position="201"/>
        <end position="229"/>
    </location>
</feature>
<keyword evidence="2" id="KW-0235">DNA replication</keyword>
<feature type="compositionally biased region" description="Acidic residues" evidence="7">
    <location>
        <begin position="672"/>
        <end position="682"/>
    </location>
</feature>
<evidence type="ECO:0000256" key="6">
    <source>
        <dbReference type="ARBA" id="ARBA00023242"/>
    </source>
</evidence>
<feature type="region of interest" description="Disordered" evidence="7">
    <location>
        <begin position="1003"/>
        <end position="1048"/>
    </location>
</feature>
<sequence length="1096" mass="126680">MSEKKSLKQSRLPFQIISTSPKVSGEHKTSAVPVEKSSPKTPVTSRKRKPSNDGDNIRSSKIGRTNSKENIIAEQDPIEIVDSSEEEISAVNTTLNESIVSVTDTTPTAVKIVSPQEKKLRIKIQSCSKRKQVIKPIEVHPDDSIVYLDDEEIQSAMNKKSTKKSEKKKASTQKVLREKSKKIKKSLNLNPDEDQSTKNGKILETKETEVMEIDDKMHASDDNDNERSPVETSVAEIKDRLDLSMDQMLRECKTVSIVLNKVSTADTSIFDESKTDLDESEKDESPEKRISESDESPKVSNHNELSEEISKLVDNSPQSDDSANKDLHDEFVEIFTDDEKKSPTNLNTPNITETTPNLTPKALARRKDLEAKRIEKELQRQKEKDEREKQRIKEKEMRDEAKRKEREEKEELRKREKEEREKKRLAELEKKEEEKRQKEDERKRLAEQKEEEKRMKDEERRQKEEERKRQNEAREEEKKKKEMEKIKDEERKKKAAQAFTKFFVAKKKNDPQIDDDASKESAECSDVAIGNFMPFQIHGKMRLAPRIRNEISKAQKECLDEILKSDGSKIDRSKLYIQQLKSVDYVPKSSTKTWPEEDKDDDIVIVDELEGVGEDIKEDEAHSKIKYRAKLLLFKENRRPAYYGTWRKKSKSITARRPFVQDAKFFDYEVDSDDEWEEEEPGESLHGSDSEKEKEKDDDDYELDDDFFVPHGHLSEDEKQNDDEIMDDNSPETQKAKLKVLQQEFAAEMKKKTEKIKPRLIGCIWMNGDEDEDGGSKNANLETKYHCSDIIWRILKAREMFSSGDEIKMEDFEPEIIESEEDNHTEEKSSTKQPKTPAQIKVRIKLEGESVKELIRLVNYNINSKKFLIKEYQAYRLKNYHKLSDFHEFQVKSVEEKLNEISMYKTCPEEGPLFGKKCWCVKEDVIKEYFGDEKLPMPNQWTYILEKEKKIKPPVADSKKGSREVTPTDEKISVTENPQSTESMAVPESPKPIISSKITSFVKSSPKPVSVPKNVQSPKPSTSKTPIQNKPTTNTSTQVQSKAANSGKKRVAILMSVERGQSINQDKKNQVINQFLKTNQKKDVPPLNETDVIEID</sequence>
<dbReference type="InterPro" id="IPR021644">
    <property type="entry name" value="CAF-1_p150_acidic"/>
</dbReference>
<feature type="region of interest" description="Disordered" evidence="7">
    <location>
        <begin position="1"/>
        <end position="73"/>
    </location>
</feature>
<keyword evidence="4" id="KW-0143">Chaperone</keyword>
<dbReference type="EMBL" id="OU895879">
    <property type="protein sequence ID" value="CAG9808302.1"/>
    <property type="molecule type" value="Genomic_DNA"/>
</dbReference>
<comment type="subcellular location">
    <subcellularLocation>
        <location evidence="1">Nucleus</location>
    </subcellularLocation>
</comment>
<feature type="compositionally biased region" description="Basic residues" evidence="7">
    <location>
        <begin position="160"/>
        <end position="171"/>
    </location>
</feature>
<evidence type="ECO:0000313" key="10">
    <source>
        <dbReference type="EMBL" id="CAG9808302.1"/>
    </source>
</evidence>
<dbReference type="Pfam" id="PF11600">
    <property type="entry name" value="CAF1A_acidic"/>
    <property type="match status" value="1"/>
</dbReference>
<feature type="compositionally biased region" description="Acidic residues" evidence="7">
    <location>
        <begin position="696"/>
        <end position="707"/>
    </location>
</feature>
<organism evidence="10 11">
    <name type="scientific">Chironomus riparius</name>
    <dbReference type="NCBI Taxonomy" id="315576"/>
    <lineage>
        <taxon>Eukaryota</taxon>
        <taxon>Metazoa</taxon>
        <taxon>Ecdysozoa</taxon>
        <taxon>Arthropoda</taxon>
        <taxon>Hexapoda</taxon>
        <taxon>Insecta</taxon>
        <taxon>Pterygota</taxon>
        <taxon>Neoptera</taxon>
        <taxon>Endopterygota</taxon>
        <taxon>Diptera</taxon>
        <taxon>Nematocera</taxon>
        <taxon>Chironomoidea</taxon>
        <taxon>Chironomidae</taxon>
        <taxon>Chironominae</taxon>
        <taxon>Chironomus</taxon>
    </lineage>
</organism>
<reference evidence="10" key="1">
    <citation type="submission" date="2022-01" db="EMBL/GenBank/DDBJ databases">
        <authorList>
            <person name="King R."/>
        </authorList>
    </citation>
    <scope>NUCLEOTIDE SEQUENCE</scope>
</reference>
<proteinExistence type="predicted"/>
<name>A0A9N9S447_9DIPT</name>
<keyword evidence="3" id="KW-0227">DNA damage</keyword>
<feature type="region of interest" description="Disordered" evidence="7">
    <location>
        <begin position="672"/>
        <end position="729"/>
    </location>
</feature>
<evidence type="ECO:0000259" key="8">
    <source>
        <dbReference type="Pfam" id="PF11600"/>
    </source>
</evidence>
<feature type="compositionally biased region" description="Polar residues" evidence="7">
    <location>
        <begin position="343"/>
        <end position="358"/>
    </location>
</feature>
<dbReference type="GO" id="GO:0006260">
    <property type="term" value="P:DNA replication"/>
    <property type="evidence" value="ECO:0007669"/>
    <property type="project" value="UniProtKB-KW"/>
</dbReference>